<evidence type="ECO:0000259" key="2">
    <source>
        <dbReference type="Pfam" id="PF01243"/>
    </source>
</evidence>
<dbReference type="NCBIfam" id="TIGR03618">
    <property type="entry name" value="Rv1155_F420"/>
    <property type="match status" value="1"/>
</dbReference>
<gene>
    <name evidence="3" type="ORF">CLV30_108122</name>
</gene>
<sequence length="160" mass="17380">MTNNGYGPGTGPPPRRPSEDELVNMVATAGSGVLAVNTPDGHPHLSTMLYTWDPAERIARFSTTAKRLKTRHLRRDPRSALHVYGSGLFAFATAEGTAELSDVSTEPGDAAGRELLASTSMPVDPGDEDAFLRQMVADERLVIRLRVTRLYGVVFDELVQ</sequence>
<dbReference type="GO" id="GO:0005829">
    <property type="term" value="C:cytosol"/>
    <property type="evidence" value="ECO:0007669"/>
    <property type="project" value="TreeGrafter"/>
</dbReference>
<evidence type="ECO:0000313" key="4">
    <source>
        <dbReference type="Proteomes" id="UP000243528"/>
    </source>
</evidence>
<keyword evidence="4" id="KW-1185">Reference proteome</keyword>
<dbReference type="InterPro" id="IPR012349">
    <property type="entry name" value="Split_barrel_FMN-bd"/>
</dbReference>
<feature type="domain" description="Pyridoxamine 5'-phosphate oxidase N-terminal" evidence="2">
    <location>
        <begin position="19"/>
        <end position="151"/>
    </location>
</feature>
<dbReference type="RefSeq" id="WP_106537619.1">
    <property type="nucleotide sequence ID" value="NZ_ML142902.1"/>
</dbReference>
<accession>A0A2P8E164</accession>
<keyword evidence="1" id="KW-0560">Oxidoreductase</keyword>
<dbReference type="SUPFAM" id="SSF50475">
    <property type="entry name" value="FMN-binding split barrel"/>
    <property type="match status" value="1"/>
</dbReference>
<name>A0A2P8E164_9ACTN</name>
<dbReference type="GO" id="GO:0016627">
    <property type="term" value="F:oxidoreductase activity, acting on the CH-CH group of donors"/>
    <property type="evidence" value="ECO:0007669"/>
    <property type="project" value="TreeGrafter"/>
</dbReference>
<dbReference type="InterPro" id="IPR011576">
    <property type="entry name" value="Pyridox_Oxase_N"/>
</dbReference>
<dbReference type="AlphaFoldDB" id="A0A2P8E164"/>
<dbReference type="InterPro" id="IPR019920">
    <property type="entry name" value="F420-binding_dom_put"/>
</dbReference>
<dbReference type="InterPro" id="IPR052019">
    <property type="entry name" value="F420H2_bilvrd_red/Heme_oxyg"/>
</dbReference>
<dbReference type="Pfam" id="PF01243">
    <property type="entry name" value="PNPOx_N"/>
    <property type="match status" value="1"/>
</dbReference>
<dbReference type="PANTHER" id="PTHR35176">
    <property type="entry name" value="HEME OXYGENASE HI_0854-RELATED"/>
    <property type="match status" value="1"/>
</dbReference>
<proteinExistence type="predicted"/>
<dbReference type="GO" id="GO:0070967">
    <property type="term" value="F:coenzyme F420 binding"/>
    <property type="evidence" value="ECO:0007669"/>
    <property type="project" value="TreeGrafter"/>
</dbReference>
<evidence type="ECO:0000313" key="3">
    <source>
        <dbReference type="EMBL" id="PSL03210.1"/>
    </source>
</evidence>
<protein>
    <submittedName>
        <fullName evidence="3">PPOX class probable F420-dependent enzyme</fullName>
    </submittedName>
</protein>
<reference evidence="3 4" key="1">
    <citation type="submission" date="2018-03" db="EMBL/GenBank/DDBJ databases">
        <title>Genomic Encyclopedia of Archaeal and Bacterial Type Strains, Phase II (KMG-II): from individual species to whole genera.</title>
        <authorList>
            <person name="Goeker M."/>
        </authorList>
    </citation>
    <scope>NUCLEOTIDE SEQUENCE [LARGE SCALE GENOMIC DNA]</scope>
    <source>
        <strain evidence="3 4">DSM 45211</strain>
    </source>
</reference>
<organism evidence="3 4">
    <name type="scientific">Haloactinopolyspora alba</name>
    <dbReference type="NCBI Taxonomy" id="648780"/>
    <lineage>
        <taxon>Bacteria</taxon>
        <taxon>Bacillati</taxon>
        <taxon>Actinomycetota</taxon>
        <taxon>Actinomycetes</taxon>
        <taxon>Jiangellales</taxon>
        <taxon>Jiangellaceae</taxon>
        <taxon>Haloactinopolyspora</taxon>
    </lineage>
</organism>
<dbReference type="OrthoDB" id="1094370at2"/>
<dbReference type="PANTHER" id="PTHR35176:SF2">
    <property type="entry name" value="F420H(2)-DEPENDENT REDUCTASE RV1155"/>
    <property type="match status" value="1"/>
</dbReference>
<dbReference type="Proteomes" id="UP000243528">
    <property type="component" value="Unassembled WGS sequence"/>
</dbReference>
<dbReference type="Gene3D" id="2.30.110.10">
    <property type="entry name" value="Electron Transport, Fmn-binding Protein, Chain A"/>
    <property type="match status" value="1"/>
</dbReference>
<comment type="caution">
    <text evidence="3">The sequence shown here is derived from an EMBL/GenBank/DDBJ whole genome shotgun (WGS) entry which is preliminary data.</text>
</comment>
<evidence type="ECO:0000256" key="1">
    <source>
        <dbReference type="ARBA" id="ARBA00023002"/>
    </source>
</evidence>
<dbReference type="EMBL" id="PYGE01000008">
    <property type="protein sequence ID" value="PSL03210.1"/>
    <property type="molecule type" value="Genomic_DNA"/>
</dbReference>